<evidence type="ECO:0000256" key="4">
    <source>
        <dbReference type="ARBA" id="ARBA00022475"/>
    </source>
</evidence>
<dbReference type="GO" id="GO:0007165">
    <property type="term" value="P:signal transduction"/>
    <property type="evidence" value="ECO:0000318"/>
    <property type="project" value="GO_Central"/>
</dbReference>
<evidence type="ECO:0000256" key="6">
    <source>
        <dbReference type="ARBA" id="ARBA00022723"/>
    </source>
</evidence>
<dbReference type="GO" id="GO:0030010">
    <property type="term" value="P:establishment of cell polarity"/>
    <property type="evidence" value="ECO:0000318"/>
    <property type="project" value="GO_Central"/>
</dbReference>
<evidence type="ECO:0000256" key="7">
    <source>
        <dbReference type="ARBA" id="ARBA00022741"/>
    </source>
</evidence>
<feature type="transmembrane region" description="Helical" evidence="14">
    <location>
        <begin position="68"/>
        <end position="89"/>
    </location>
</feature>
<dbReference type="Ensembl" id="ENSOANT00000014814.3">
    <property type="protein sequence ID" value="ENSOANP00000014811.2"/>
    <property type="gene ID" value="ENSOANG00000009308.3"/>
</dbReference>
<feature type="compositionally biased region" description="Low complexity" evidence="13">
    <location>
        <begin position="188"/>
        <end position="207"/>
    </location>
</feature>
<keyword evidence="11" id="KW-0564">Palmitate</keyword>
<dbReference type="HOGENOM" id="CLU_041217_21_7_1"/>
<dbReference type="InterPro" id="IPR001806">
    <property type="entry name" value="Small_GTPase"/>
</dbReference>
<reference evidence="16" key="2">
    <citation type="submission" date="2025-09" db="UniProtKB">
        <authorList>
            <consortium name="Ensembl"/>
        </authorList>
    </citation>
    <scope>IDENTIFICATION</scope>
    <source>
        <strain evidence="16">Glennie</strain>
    </source>
</reference>
<dbReference type="GO" id="GO:0007264">
    <property type="term" value="P:small GTPase-mediated signal transduction"/>
    <property type="evidence" value="ECO:0007669"/>
    <property type="project" value="InterPro"/>
</dbReference>
<dbReference type="SUPFAM" id="SSF52540">
    <property type="entry name" value="P-loop containing nucleoside triphosphate hydrolases"/>
    <property type="match status" value="1"/>
</dbReference>
<dbReference type="InterPro" id="IPR027417">
    <property type="entry name" value="P-loop_NTPase"/>
</dbReference>
<dbReference type="Proteomes" id="UP000002279">
    <property type="component" value="Unplaced"/>
</dbReference>
<evidence type="ECO:0000256" key="3">
    <source>
        <dbReference type="ARBA" id="ARBA00010142"/>
    </source>
</evidence>
<dbReference type="NCBIfam" id="TIGR00231">
    <property type="entry name" value="small_GTP"/>
    <property type="match status" value="1"/>
</dbReference>
<feature type="transmembrane region" description="Helical" evidence="14">
    <location>
        <begin position="43"/>
        <end position="61"/>
    </location>
</feature>
<dbReference type="CDD" id="cd04130">
    <property type="entry name" value="Wrch_1"/>
    <property type="match status" value="1"/>
</dbReference>
<keyword evidence="14" id="KW-0812">Transmembrane</keyword>
<dbReference type="PANTHER" id="PTHR24072">
    <property type="entry name" value="RHO FAMILY GTPASE"/>
    <property type="match status" value="1"/>
</dbReference>
<evidence type="ECO:0000256" key="9">
    <source>
        <dbReference type="ARBA" id="ARBA00023134"/>
    </source>
</evidence>
<evidence type="ECO:0000256" key="11">
    <source>
        <dbReference type="ARBA" id="ARBA00023139"/>
    </source>
</evidence>
<keyword evidence="15" id="KW-0732">Signal</keyword>
<dbReference type="PROSITE" id="PS51419">
    <property type="entry name" value="RAB"/>
    <property type="match status" value="1"/>
</dbReference>
<gene>
    <name evidence="16" type="primary">RHOV</name>
</gene>
<dbReference type="InterPro" id="IPR003578">
    <property type="entry name" value="Small_GTPase_Rho"/>
</dbReference>
<dbReference type="GO" id="GO:0008360">
    <property type="term" value="P:regulation of cell shape"/>
    <property type="evidence" value="ECO:0007669"/>
    <property type="project" value="UniProtKB-ARBA"/>
</dbReference>
<organism evidence="16 17">
    <name type="scientific">Ornithorhynchus anatinus</name>
    <name type="common">Duckbill platypus</name>
    <dbReference type="NCBI Taxonomy" id="9258"/>
    <lineage>
        <taxon>Eukaryota</taxon>
        <taxon>Metazoa</taxon>
        <taxon>Chordata</taxon>
        <taxon>Craniata</taxon>
        <taxon>Vertebrata</taxon>
        <taxon>Euteleostomi</taxon>
        <taxon>Mammalia</taxon>
        <taxon>Monotremata</taxon>
        <taxon>Ornithorhynchidae</taxon>
        <taxon>Ornithorhynchus</taxon>
    </lineage>
</organism>
<evidence type="ECO:0000256" key="12">
    <source>
        <dbReference type="ARBA" id="ARBA00023288"/>
    </source>
</evidence>
<dbReference type="PROSITE" id="PS51421">
    <property type="entry name" value="RAS"/>
    <property type="match status" value="1"/>
</dbReference>
<keyword evidence="12" id="KW-0449">Lipoprotein</keyword>
<dbReference type="SMART" id="SM00175">
    <property type="entry name" value="RAB"/>
    <property type="match status" value="1"/>
</dbReference>
<dbReference type="Gene3D" id="3.40.50.300">
    <property type="entry name" value="P-loop containing nucleotide triphosphate hydrolases"/>
    <property type="match status" value="1"/>
</dbReference>
<keyword evidence="6" id="KW-0479">Metal-binding</keyword>
<evidence type="ECO:0000256" key="13">
    <source>
        <dbReference type="SAM" id="MobiDB-lite"/>
    </source>
</evidence>
<comment type="subcellular location">
    <subcellularLocation>
        <location evidence="2">Cell membrane</location>
        <topology evidence="2">Lipid-anchor</topology>
        <orientation evidence="2">Cytoplasmic side</orientation>
    </subcellularLocation>
</comment>
<feature type="region of interest" description="Disordered" evidence="13">
    <location>
        <begin position="168"/>
        <end position="214"/>
    </location>
</feature>
<dbReference type="GO" id="GO:0005886">
    <property type="term" value="C:plasma membrane"/>
    <property type="evidence" value="ECO:0000318"/>
    <property type="project" value="GO_Central"/>
</dbReference>
<keyword evidence="5" id="KW-0597">Phosphoprotein</keyword>
<dbReference type="eggNOG" id="KOG0393">
    <property type="taxonomic scope" value="Eukaryota"/>
</dbReference>
<evidence type="ECO:0008006" key="18">
    <source>
        <dbReference type="Google" id="ProtNLM"/>
    </source>
</evidence>
<sequence length="451" mass="48172">MSLCLCLCLSLSLSVSLCLFLAVSLSMPPLSRCLSGSASLPLPLCLLISASLSLPLCLCLSASSSLPLCPFVSVPLSLLLCLCLSVPLSLSRFSVSAPSSLPLCPFVSVPLLLRPCLSVPLSLSLCLCPFVSGSPAAWLSLCLAVSVSLSLPPRPFVSAPSVSLPRGWGRRGHANEGGGAMQMRTGKRSAAPRALRSPSPRSLGPGPLRAPEPVMPPRELAELAQVAQVARVTRGPRRSSATAELGIKCVLVGDGAVGKSSLIVSYTCNGYPACYRPTALDTFAVQVMVDGAPMRIELWDTAGQEEFDRLRSLCYPDTDVFLACFSVVQPGSFQNIAEKWLPEIRTHNPQAPVLLVGTQADLRDDVNVLIRLDQGGREGPVPPPQAQGLAEKIRAQGYLECSALTQKNLKEVFDAAILSAIEHKARLEKKLNAKGVRTLSRCRWKKFFCFV</sequence>
<dbReference type="GeneTree" id="ENSGT00940000157624"/>
<evidence type="ECO:0000256" key="10">
    <source>
        <dbReference type="ARBA" id="ARBA00023136"/>
    </source>
</evidence>
<feature type="signal peptide" evidence="15">
    <location>
        <begin position="1"/>
        <end position="18"/>
    </location>
</feature>
<dbReference type="GO" id="GO:0003924">
    <property type="term" value="F:GTPase activity"/>
    <property type="evidence" value="ECO:0000318"/>
    <property type="project" value="GO_Central"/>
</dbReference>
<dbReference type="SMART" id="SM00174">
    <property type="entry name" value="RHO"/>
    <property type="match status" value="1"/>
</dbReference>
<evidence type="ECO:0000256" key="15">
    <source>
        <dbReference type="SAM" id="SignalP"/>
    </source>
</evidence>
<feature type="chain" id="PRO_5028474276" description="Ras homolog family member V" evidence="15">
    <location>
        <begin position="19"/>
        <end position="451"/>
    </location>
</feature>
<protein>
    <recommendedName>
        <fullName evidence="18">Ras homolog family member V</fullName>
    </recommendedName>
</protein>
<name>F7CZM0_ORNAN</name>
<evidence type="ECO:0000256" key="5">
    <source>
        <dbReference type="ARBA" id="ARBA00022553"/>
    </source>
</evidence>
<comment type="similarity">
    <text evidence="3">Belongs to the small GTPase superfamily. Rho family.</text>
</comment>
<dbReference type="Pfam" id="PF00071">
    <property type="entry name" value="Ras"/>
    <property type="match status" value="1"/>
</dbReference>
<dbReference type="Bgee" id="ENSOANG00000009308">
    <property type="expression patterns" value="Expressed in adult mammalian kidney and 2 other cell types or tissues"/>
</dbReference>
<keyword evidence="10 14" id="KW-0472">Membrane</keyword>
<evidence type="ECO:0000256" key="8">
    <source>
        <dbReference type="ARBA" id="ARBA00022842"/>
    </source>
</evidence>
<keyword evidence="8" id="KW-0460">Magnesium</keyword>
<evidence type="ECO:0000313" key="17">
    <source>
        <dbReference type="Proteomes" id="UP000002279"/>
    </source>
</evidence>
<keyword evidence="9" id="KW-0342">GTP-binding</keyword>
<evidence type="ECO:0000256" key="1">
    <source>
        <dbReference type="ARBA" id="ARBA00001946"/>
    </source>
</evidence>
<keyword evidence="7" id="KW-0547">Nucleotide-binding</keyword>
<dbReference type="STRING" id="9258.ENSOANP00000014811"/>
<dbReference type="GO" id="GO:0019901">
    <property type="term" value="F:protein kinase binding"/>
    <property type="evidence" value="ECO:0000318"/>
    <property type="project" value="GO_Central"/>
</dbReference>
<dbReference type="FunCoup" id="F7CZM0">
    <property type="interactions" value="733"/>
</dbReference>
<dbReference type="FunFam" id="3.40.50.300:FF:000561">
    <property type="entry name" value="rho-related GTP-binding protein RhoV"/>
    <property type="match status" value="1"/>
</dbReference>
<proteinExistence type="inferred from homology"/>
<dbReference type="AlphaFoldDB" id="F7CZM0"/>
<dbReference type="InterPro" id="IPR005225">
    <property type="entry name" value="Small_GTP-bd"/>
</dbReference>
<evidence type="ECO:0000256" key="14">
    <source>
        <dbReference type="SAM" id="Phobius"/>
    </source>
</evidence>
<dbReference type="SMART" id="SM00173">
    <property type="entry name" value="RAS"/>
    <property type="match status" value="1"/>
</dbReference>
<comment type="cofactor">
    <cofactor evidence="1">
        <name>Mg(2+)</name>
        <dbReference type="ChEBI" id="CHEBI:18420"/>
    </cofactor>
</comment>
<reference evidence="16" key="1">
    <citation type="submission" date="2025-08" db="UniProtKB">
        <authorList>
            <consortium name="Ensembl"/>
        </authorList>
    </citation>
    <scope>IDENTIFICATION</scope>
    <source>
        <strain evidence="16">Glennie</strain>
    </source>
</reference>
<dbReference type="GO" id="GO:0006897">
    <property type="term" value="P:endocytosis"/>
    <property type="evidence" value="ECO:0000318"/>
    <property type="project" value="GO_Central"/>
</dbReference>
<keyword evidence="14" id="KW-1133">Transmembrane helix</keyword>
<dbReference type="GO" id="GO:0046872">
    <property type="term" value="F:metal ion binding"/>
    <property type="evidence" value="ECO:0007669"/>
    <property type="project" value="UniProtKB-KW"/>
</dbReference>
<dbReference type="InParanoid" id="F7CZM0"/>
<dbReference type="PROSITE" id="PS51420">
    <property type="entry name" value="RHO"/>
    <property type="match status" value="1"/>
</dbReference>
<keyword evidence="4" id="KW-1003">Cell membrane</keyword>
<dbReference type="OMA" id="GAMQMRT"/>
<accession>F7CZM0</accession>
<dbReference type="PRINTS" id="PR00449">
    <property type="entry name" value="RASTRNSFRMNG"/>
</dbReference>
<evidence type="ECO:0000313" key="16">
    <source>
        <dbReference type="Ensembl" id="ENSOANP00000014811.2"/>
    </source>
</evidence>
<keyword evidence="17" id="KW-1185">Reference proteome</keyword>
<evidence type="ECO:0000256" key="2">
    <source>
        <dbReference type="ARBA" id="ARBA00004342"/>
    </source>
</evidence>
<dbReference type="GO" id="GO:0005525">
    <property type="term" value="F:GTP binding"/>
    <property type="evidence" value="ECO:0000318"/>
    <property type="project" value="GO_Central"/>
</dbReference>
<dbReference type="GO" id="GO:0007015">
    <property type="term" value="P:actin filament organization"/>
    <property type="evidence" value="ECO:0000318"/>
    <property type="project" value="GO_Central"/>
</dbReference>